<accession>A0A4S5BFF3</accession>
<sequence>MQQQYLLNTKKRKSKAHFWNGKDTVCKMWSTGGMNQRRDGYVILAEHHGKEICNMCRINAGKPNE</sequence>
<reference evidence="1 2" key="1">
    <citation type="submission" date="2019-04" db="EMBL/GenBank/DDBJ databases">
        <title>Lampropedia sp YIM MLB12 draf genome.</title>
        <authorList>
            <person name="Wang Y.-X."/>
        </authorList>
    </citation>
    <scope>NUCLEOTIDE SEQUENCE [LARGE SCALE GENOMIC DNA]</scope>
    <source>
        <strain evidence="1 2">YIM MLB12</strain>
    </source>
</reference>
<proteinExistence type="predicted"/>
<dbReference type="AlphaFoldDB" id="A0A4S5BFF3"/>
<dbReference type="OrthoDB" id="9978087at2"/>
<protein>
    <submittedName>
        <fullName evidence="1">Uncharacterized protein</fullName>
    </submittedName>
</protein>
<dbReference type="RefSeq" id="WP_136407772.1">
    <property type="nucleotide sequence ID" value="NZ_SSWX01000030.1"/>
</dbReference>
<evidence type="ECO:0000313" key="1">
    <source>
        <dbReference type="EMBL" id="THJ30960.1"/>
    </source>
</evidence>
<name>A0A4S5BFF3_9BURK</name>
<gene>
    <name evidence="1" type="ORF">E8K88_16475</name>
</gene>
<dbReference type="Proteomes" id="UP000306236">
    <property type="component" value="Unassembled WGS sequence"/>
</dbReference>
<keyword evidence="2" id="KW-1185">Reference proteome</keyword>
<dbReference type="EMBL" id="SSWX01000030">
    <property type="protein sequence ID" value="THJ30960.1"/>
    <property type="molecule type" value="Genomic_DNA"/>
</dbReference>
<comment type="caution">
    <text evidence="1">The sequence shown here is derived from an EMBL/GenBank/DDBJ whole genome shotgun (WGS) entry which is preliminary data.</text>
</comment>
<evidence type="ECO:0000313" key="2">
    <source>
        <dbReference type="Proteomes" id="UP000306236"/>
    </source>
</evidence>
<organism evidence="1 2">
    <name type="scientific">Lampropedia aestuarii</name>
    <dbReference type="NCBI Taxonomy" id="2562762"/>
    <lineage>
        <taxon>Bacteria</taxon>
        <taxon>Pseudomonadati</taxon>
        <taxon>Pseudomonadota</taxon>
        <taxon>Betaproteobacteria</taxon>
        <taxon>Burkholderiales</taxon>
        <taxon>Comamonadaceae</taxon>
        <taxon>Lampropedia</taxon>
    </lineage>
</organism>